<evidence type="ECO:0000256" key="3">
    <source>
        <dbReference type="ARBA" id="ARBA00022598"/>
    </source>
</evidence>
<feature type="domain" description="AMP-binding enzyme C-terminal" evidence="8">
    <location>
        <begin position="542"/>
        <end position="620"/>
    </location>
</feature>
<dbReference type="InterPro" id="IPR000873">
    <property type="entry name" value="AMP-dep_synth/lig_dom"/>
</dbReference>
<dbReference type="GO" id="GO:0003987">
    <property type="term" value="F:acetate-CoA ligase activity"/>
    <property type="evidence" value="ECO:0007669"/>
    <property type="project" value="UniProtKB-EC"/>
</dbReference>
<dbReference type="Pfam" id="PF00501">
    <property type="entry name" value="AMP-binding"/>
    <property type="match status" value="1"/>
</dbReference>
<dbReference type="GO" id="GO:0006085">
    <property type="term" value="P:acetyl-CoA biosynthetic process"/>
    <property type="evidence" value="ECO:0007669"/>
    <property type="project" value="TreeGrafter"/>
</dbReference>
<evidence type="ECO:0000256" key="2">
    <source>
        <dbReference type="ARBA" id="ARBA00013275"/>
    </source>
</evidence>
<evidence type="ECO:0000259" key="7">
    <source>
        <dbReference type="Pfam" id="PF00501"/>
    </source>
</evidence>
<feature type="domain" description="AMP-dependent synthetase/ligase" evidence="7">
    <location>
        <begin position="99"/>
        <end position="489"/>
    </location>
</feature>
<keyword evidence="3" id="KW-0436">Ligase</keyword>
<dbReference type="EC" id="6.2.1.1" evidence="2"/>
<evidence type="ECO:0000259" key="8">
    <source>
        <dbReference type="Pfam" id="PF13193"/>
    </source>
</evidence>
<evidence type="ECO:0000256" key="5">
    <source>
        <dbReference type="ARBA" id="ARBA00022840"/>
    </source>
</evidence>
<dbReference type="PANTHER" id="PTHR24095:SF14">
    <property type="entry name" value="ACETYL-COENZYME A SYNTHETASE 1"/>
    <property type="match status" value="1"/>
</dbReference>
<comment type="caution">
    <text evidence="10">The sequence shown here is derived from an EMBL/GenBank/DDBJ whole genome shotgun (WGS) entry which is preliminary data.</text>
</comment>
<dbReference type="AlphaFoldDB" id="A0A934NFY1"/>
<keyword evidence="4" id="KW-0547">Nucleotide-binding</keyword>
<dbReference type="Gene3D" id="3.40.50.12780">
    <property type="entry name" value="N-terminal domain of ligase-like"/>
    <property type="match status" value="1"/>
</dbReference>
<evidence type="ECO:0000256" key="6">
    <source>
        <dbReference type="ARBA" id="ARBA00022990"/>
    </source>
</evidence>
<dbReference type="PROSITE" id="PS00455">
    <property type="entry name" value="AMP_BINDING"/>
    <property type="match status" value="1"/>
</dbReference>
<dbReference type="InterPro" id="IPR025110">
    <property type="entry name" value="AMP-bd_C"/>
</dbReference>
<evidence type="ECO:0000256" key="1">
    <source>
        <dbReference type="ARBA" id="ARBA00006432"/>
    </source>
</evidence>
<dbReference type="InterPro" id="IPR020845">
    <property type="entry name" value="AMP-binding_CS"/>
</dbReference>
<dbReference type="Pfam" id="PF13193">
    <property type="entry name" value="AMP-binding_C"/>
    <property type="match status" value="1"/>
</dbReference>
<organism evidence="10 11">
    <name type="scientific">Candidatus Amunia macphersoniae</name>
    <dbReference type="NCBI Taxonomy" id="3127014"/>
    <lineage>
        <taxon>Bacteria</taxon>
        <taxon>Bacillati</taxon>
        <taxon>Candidatus Dormiibacterota</taxon>
        <taxon>Candidatus Dormibacteria</taxon>
        <taxon>Candidatus Aeolococcales</taxon>
        <taxon>Candidatus Aeolococcaceae</taxon>
        <taxon>Candidatus Amunia</taxon>
    </lineage>
</organism>
<keyword evidence="6" id="KW-0007">Acetylation</keyword>
<name>A0A934NFY1_9BACT</name>
<dbReference type="InterPro" id="IPR042099">
    <property type="entry name" value="ANL_N_sf"/>
</dbReference>
<dbReference type="Pfam" id="PF16177">
    <property type="entry name" value="ACAS_N"/>
    <property type="match status" value="1"/>
</dbReference>
<dbReference type="EMBL" id="JAEKNN010000022">
    <property type="protein sequence ID" value="MBJ7608661.1"/>
    <property type="molecule type" value="Genomic_DNA"/>
</dbReference>
<dbReference type="InterPro" id="IPR045851">
    <property type="entry name" value="AMP-bd_C_sf"/>
</dbReference>
<comment type="similarity">
    <text evidence="1">Belongs to the ATP-dependent AMP-binding enzyme family.</text>
</comment>
<dbReference type="GO" id="GO:0005524">
    <property type="term" value="F:ATP binding"/>
    <property type="evidence" value="ECO:0007669"/>
    <property type="project" value="UniProtKB-KW"/>
</dbReference>
<dbReference type="InterPro" id="IPR032387">
    <property type="entry name" value="ACAS_N"/>
</dbReference>
<keyword evidence="5" id="KW-0067">ATP-binding</keyword>
<accession>A0A934NFY1</accession>
<evidence type="ECO:0000259" key="9">
    <source>
        <dbReference type="Pfam" id="PF16177"/>
    </source>
</evidence>
<gene>
    <name evidence="10" type="ORF">JF887_04415</name>
</gene>
<dbReference type="Proteomes" id="UP000614410">
    <property type="component" value="Unassembled WGS sequence"/>
</dbReference>
<protein>
    <recommendedName>
        <fullName evidence="2">acetate--CoA ligase</fullName>
        <ecNumber evidence="2">6.2.1.1</ecNumber>
    </recommendedName>
</protein>
<dbReference type="Gene3D" id="3.30.300.30">
    <property type="match status" value="1"/>
</dbReference>
<reference evidence="10 11" key="1">
    <citation type="submission" date="2020-10" db="EMBL/GenBank/DDBJ databases">
        <title>Ca. Dormibacterota MAGs.</title>
        <authorList>
            <person name="Montgomery K."/>
        </authorList>
    </citation>
    <scope>NUCLEOTIDE SEQUENCE [LARGE SCALE GENOMIC DNA]</scope>
    <source>
        <strain evidence="10">Mitchell_Peninsula_5</strain>
    </source>
</reference>
<evidence type="ECO:0000313" key="11">
    <source>
        <dbReference type="Proteomes" id="UP000614410"/>
    </source>
</evidence>
<dbReference type="SUPFAM" id="SSF56801">
    <property type="entry name" value="Acetyl-CoA synthetase-like"/>
    <property type="match status" value="1"/>
</dbReference>
<evidence type="ECO:0000313" key="10">
    <source>
        <dbReference type="EMBL" id="MBJ7608661.1"/>
    </source>
</evidence>
<proteinExistence type="inferred from homology"/>
<feature type="domain" description="Acetyl-coenzyme A synthetase N-terminal" evidence="9">
    <location>
        <begin position="47"/>
        <end position="97"/>
    </location>
</feature>
<sequence>MRSVTSPGSAGTSFAWTPTPEQLESSRLRAFMTSLGVESLDGLNDIARRDPERFWSATVDDIGIGWRERPTRMRDTSQGLPFTRWWEGGRLNLATNAADRWADAKPGAQAVVWEGDDGSVRSWTYAELAAETARCANALAELGVTTGDVVGLCLPMIPETVATFLACSKLGAIVTPLFSGYGAGAIATRLRDCQATVLVVADGFLRRGSPVPMKAVADEVAAQTPSLRHIVVVRRLGNLDTAMLAPRDVWYDEITAFQPSSAATHDSPADEPFMLIYTSGTTGRPKGTVHVQGGFPIKATQDMAHCFDVRPADRLLWFTDIGWMMGPWAICGALTVGATLVLFEGVPDHPGPDRLWAVVERHRVSVLGVAPTVVRALMRHGDPPVGAHDMSSLRVLGSSGEPWNVDPWLWFLERVGGGRCPIINYSGGTEVSGGILGGNMLTALNPCAFAGPCPGMDADVLDENGSSVRGRVGELVVRSPWPGMTQGFWRDRERYLDTYWSRWPDVWVHGDWAEVAADGLWYIRGRSDDTIKVAGKRLGPSEVESALVAHGDVAEAAAIGVPDPLKGEALVCFVVLKPGTSQSLELRSQLEACVTTEMGKALRPKAVLVIDELPKTRNAKVLRRIVRAVYLGNDPGDLSSLENHSALTALEKVRASG</sequence>
<evidence type="ECO:0000256" key="4">
    <source>
        <dbReference type="ARBA" id="ARBA00022741"/>
    </source>
</evidence>
<dbReference type="PANTHER" id="PTHR24095">
    <property type="entry name" value="ACETYL-COENZYME A SYNTHETASE"/>
    <property type="match status" value="1"/>
</dbReference>